<dbReference type="Gene3D" id="6.10.140.1730">
    <property type="match status" value="1"/>
</dbReference>
<keyword evidence="7" id="KW-1185">Reference proteome</keyword>
<dbReference type="PANTHER" id="PTHR12884">
    <property type="entry name" value="60S RIBOSOMAL PROTEIN L29"/>
    <property type="match status" value="1"/>
</dbReference>
<dbReference type="GO" id="GO:0003735">
    <property type="term" value="F:structural constituent of ribosome"/>
    <property type="evidence" value="ECO:0007669"/>
    <property type="project" value="UniProtKB-UniRule"/>
</dbReference>
<feature type="compositionally biased region" description="Basic and acidic residues" evidence="5">
    <location>
        <begin position="51"/>
        <end position="67"/>
    </location>
</feature>
<accession>A0A1B0G597</accession>
<organism evidence="6 7">
    <name type="scientific">Glossina morsitans morsitans</name>
    <name type="common">Savannah tsetse fly</name>
    <dbReference type="NCBI Taxonomy" id="37546"/>
    <lineage>
        <taxon>Eukaryota</taxon>
        <taxon>Metazoa</taxon>
        <taxon>Ecdysozoa</taxon>
        <taxon>Arthropoda</taxon>
        <taxon>Hexapoda</taxon>
        <taxon>Insecta</taxon>
        <taxon>Pterygota</taxon>
        <taxon>Neoptera</taxon>
        <taxon>Endopterygota</taxon>
        <taxon>Diptera</taxon>
        <taxon>Brachycera</taxon>
        <taxon>Muscomorpha</taxon>
        <taxon>Hippoboscoidea</taxon>
        <taxon>Glossinidae</taxon>
        <taxon>Glossina</taxon>
    </lineage>
</organism>
<dbReference type="Proteomes" id="UP000092444">
    <property type="component" value="Unassembled WGS sequence"/>
</dbReference>
<dbReference type="PANTHER" id="PTHR12884:SF0">
    <property type="entry name" value="60S RIBOSOMAL PROTEIN L29"/>
    <property type="match status" value="1"/>
</dbReference>
<feature type="region of interest" description="Disordered" evidence="5">
    <location>
        <begin position="1"/>
        <end position="25"/>
    </location>
</feature>
<dbReference type="Pfam" id="PF01779">
    <property type="entry name" value="Ribosomal_L29e"/>
    <property type="match status" value="1"/>
</dbReference>
<comment type="similarity">
    <text evidence="1 4">Belongs to the eukaryotic ribosomal protein eL29 family.</text>
</comment>
<dbReference type="InterPro" id="IPR002673">
    <property type="entry name" value="Ribosomal_eL29"/>
</dbReference>
<evidence type="ECO:0000256" key="5">
    <source>
        <dbReference type="SAM" id="MobiDB-lite"/>
    </source>
</evidence>
<evidence type="ECO:0000256" key="4">
    <source>
        <dbReference type="RuleBase" id="RU364026"/>
    </source>
</evidence>
<dbReference type="EMBL" id="CCAG010014972">
    <property type="status" value="NOT_ANNOTATED_CDS"/>
    <property type="molecule type" value="Genomic_DNA"/>
</dbReference>
<protein>
    <recommendedName>
        <fullName evidence="4">60S ribosomal protein L29</fullName>
    </recommendedName>
</protein>
<evidence type="ECO:0000313" key="7">
    <source>
        <dbReference type="Proteomes" id="UP000092444"/>
    </source>
</evidence>
<feature type="region of interest" description="Disordered" evidence="5">
    <location>
        <begin position="42"/>
        <end position="67"/>
    </location>
</feature>
<keyword evidence="3 4" id="KW-0687">Ribonucleoprotein</keyword>
<evidence type="ECO:0000313" key="6">
    <source>
        <dbReference type="EnsemblMetazoa" id="GMOY008493-PA"/>
    </source>
</evidence>
<dbReference type="AlphaFoldDB" id="A0A1B0G597"/>
<proteinExistence type="inferred from homology"/>
<name>A0A1B0G597_GLOMM</name>
<keyword evidence="2 4" id="KW-0689">Ribosomal protein</keyword>
<reference evidence="6" key="1">
    <citation type="submission" date="2020-05" db="UniProtKB">
        <authorList>
            <consortium name="EnsemblMetazoa"/>
        </authorList>
    </citation>
    <scope>IDENTIFICATION</scope>
    <source>
        <strain evidence="6">Yale</strain>
    </source>
</reference>
<dbReference type="PhylomeDB" id="A0A1B0G597"/>
<dbReference type="STRING" id="37546.A0A1B0G597"/>
<evidence type="ECO:0000256" key="2">
    <source>
        <dbReference type="ARBA" id="ARBA00022980"/>
    </source>
</evidence>
<evidence type="ECO:0000256" key="3">
    <source>
        <dbReference type="ARBA" id="ARBA00023274"/>
    </source>
</evidence>
<dbReference type="GO" id="GO:0002181">
    <property type="term" value="P:cytoplasmic translation"/>
    <property type="evidence" value="ECO:0007669"/>
    <property type="project" value="TreeGrafter"/>
</dbReference>
<evidence type="ECO:0000256" key="1">
    <source>
        <dbReference type="ARBA" id="ARBA00010247"/>
    </source>
</evidence>
<dbReference type="VEuPathDB" id="VectorBase:GMOY008493"/>
<sequence length="67" mass="8071">MAKSKNHTNHNQNRKTHRNGIKRSMRKCHESTLGMNVKFLTNQRYTRKNNLSREEAQKRHKERLAAR</sequence>
<dbReference type="GO" id="GO:0022625">
    <property type="term" value="C:cytosolic large ribosomal subunit"/>
    <property type="evidence" value="ECO:0007669"/>
    <property type="project" value="TreeGrafter"/>
</dbReference>
<dbReference type="EnsemblMetazoa" id="GMOY008493-RA">
    <property type="protein sequence ID" value="GMOY008493-PA"/>
    <property type="gene ID" value="GMOY008493"/>
</dbReference>